<dbReference type="AlphaFoldDB" id="A0A2Z6IAM8"/>
<dbReference type="EMBL" id="AP018786">
    <property type="protein sequence ID" value="BBF23434.1"/>
    <property type="molecule type" value="Genomic_DNA"/>
</dbReference>
<name>A0A2Z6IAM8_9BURK</name>
<protein>
    <submittedName>
        <fullName evidence="2">Uncharacterized protein</fullName>
    </submittedName>
</protein>
<dbReference type="RefSeq" id="WP_232008751.1">
    <property type="nucleotide sequence ID" value="NZ_AP018786.1"/>
</dbReference>
<feature type="compositionally biased region" description="Basic and acidic residues" evidence="1">
    <location>
        <begin position="238"/>
        <end position="247"/>
    </location>
</feature>
<feature type="region of interest" description="Disordered" evidence="1">
    <location>
        <begin position="232"/>
        <end position="258"/>
    </location>
</feature>
<feature type="compositionally biased region" description="Basic residues" evidence="1">
    <location>
        <begin position="249"/>
        <end position="258"/>
    </location>
</feature>
<dbReference type="Proteomes" id="UP000271003">
    <property type="component" value="Chromosome"/>
</dbReference>
<dbReference type="Pfam" id="PF24741">
    <property type="entry name" value="AlkZ-rel"/>
    <property type="match status" value="1"/>
</dbReference>
<evidence type="ECO:0000256" key="1">
    <source>
        <dbReference type="SAM" id="MobiDB-lite"/>
    </source>
</evidence>
<accession>A0A2Z6IAM8</accession>
<sequence length="258" mass="28947">MRAPVTVRSGRDIAALVHEIGFLPFYSTPVPGFSLRDLTDPAIWISNDQRVNPWYYRQDVALDDRIVYGKLFDGKMGFVDLDLFPDFVRVRRDGRDAREMLEAELLKPVDLAVLDAIPHGESLTEPLIKENLIVEPKGVPAALARLQTATFLYTASFEYKLTRGGRPYGWPLAAYMRPEEELGHERVFPAPERSYEAARATLLERVLAVVPDALERSPEGVVRLIDFAMGPKARKAKAAPETEEAKTAKATRKGKARK</sequence>
<dbReference type="InterPro" id="IPR056298">
    <property type="entry name" value="AlkZ-rel"/>
</dbReference>
<reference evidence="2 3" key="1">
    <citation type="journal article" date="2018" name="Int. J. Syst. Evol. Microbiol.">
        <title>Mesosutterella multiformis gen. nov., sp. nov., a member of the family Sutterellaceae and Sutterella megalosphaeroides sp. nov., isolated from human faeces.</title>
        <authorList>
            <person name="Sakamoto M."/>
            <person name="Ikeyama N."/>
            <person name="Kunihiro T."/>
            <person name="Iino T."/>
            <person name="Yuki M."/>
            <person name="Ohkuma M."/>
        </authorList>
    </citation>
    <scope>NUCLEOTIDE SEQUENCE [LARGE SCALE GENOMIC DNA]</scope>
    <source>
        <strain evidence="2 3">6FBBBH3</strain>
    </source>
</reference>
<proteinExistence type="predicted"/>
<gene>
    <name evidence="2" type="ORF">SUTMEG_13250</name>
</gene>
<evidence type="ECO:0000313" key="2">
    <source>
        <dbReference type="EMBL" id="BBF23434.1"/>
    </source>
</evidence>
<dbReference type="KEGG" id="sutt:SUTMEG_13250"/>
<evidence type="ECO:0000313" key="3">
    <source>
        <dbReference type="Proteomes" id="UP000271003"/>
    </source>
</evidence>
<organism evidence="2 3">
    <name type="scientific">Sutterella megalosphaeroides</name>
    <dbReference type="NCBI Taxonomy" id="2494234"/>
    <lineage>
        <taxon>Bacteria</taxon>
        <taxon>Pseudomonadati</taxon>
        <taxon>Pseudomonadota</taxon>
        <taxon>Betaproteobacteria</taxon>
        <taxon>Burkholderiales</taxon>
        <taxon>Sutterellaceae</taxon>
        <taxon>Sutterella</taxon>
    </lineage>
</organism>
<keyword evidence="3" id="KW-1185">Reference proteome</keyword>